<dbReference type="GO" id="GO:0046914">
    <property type="term" value="F:transition metal ion binding"/>
    <property type="evidence" value="ECO:0007669"/>
    <property type="project" value="InterPro"/>
</dbReference>
<dbReference type="InterPro" id="IPR036390">
    <property type="entry name" value="WH_DNA-bd_sf"/>
</dbReference>
<organism evidence="6">
    <name type="scientific">bioreactor metagenome</name>
    <dbReference type="NCBI Taxonomy" id="1076179"/>
    <lineage>
        <taxon>unclassified sequences</taxon>
        <taxon>metagenomes</taxon>
        <taxon>ecological metagenomes</taxon>
    </lineage>
</organism>
<dbReference type="SMART" id="SM00529">
    <property type="entry name" value="HTH_DTXR"/>
    <property type="match status" value="1"/>
</dbReference>
<protein>
    <submittedName>
        <fullName evidence="6">Transcriptional regulator MntR</fullName>
    </submittedName>
</protein>
<gene>
    <name evidence="6" type="primary">mntR_24</name>
    <name evidence="6" type="ORF">SDC9_98139</name>
</gene>
<dbReference type="InterPro" id="IPR050536">
    <property type="entry name" value="DtxR_MntR_Metal-Reg"/>
</dbReference>
<accession>A0A645AGH7</accession>
<dbReference type="EMBL" id="VSSQ01013393">
    <property type="protein sequence ID" value="MPM51391.1"/>
    <property type="molecule type" value="Genomic_DNA"/>
</dbReference>
<feature type="domain" description="HTH dtxR-type" evidence="5">
    <location>
        <begin position="50"/>
        <end position="111"/>
    </location>
</feature>
<dbReference type="Pfam" id="PF01325">
    <property type="entry name" value="Fe_dep_repress"/>
    <property type="match status" value="1"/>
</dbReference>
<sequence>MQIGIPQILHHGCRRRFPKRKIRYRFAFHGIRVIFPSDKQNGASAMPAKLTESLEDYIEAIAELTAVEGHAHSKEIAARLQVKMPSVTGALRQLARMNYIVYNTHFPVALTPAGKTVADRVIRRHRVLRKFFSDILGLPVQQASETACKLEHIIDEETVERFVIFSEAIENRSDARQLQTYLTEAMNNLAAGHHGTLCVLSDLVPGESAEVARFGRNLRDPERLDLTVGTPITLESISLDKRFYHLAGGGETFDLILSDAENIWVKRIR</sequence>
<dbReference type="PANTHER" id="PTHR33238:SF7">
    <property type="entry name" value="IRON-DEPENDENT TRANSCRIPTIONAL REGULATOR"/>
    <property type="match status" value="1"/>
</dbReference>
<dbReference type="SUPFAM" id="SSF46785">
    <property type="entry name" value="Winged helix' DNA-binding domain"/>
    <property type="match status" value="1"/>
</dbReference>
<reference evidence="6" key="1">
    <citation type="submission" date="2019-08" db="EMBL/GenBank/DDBJ databases">
        <authorList>
            <person name="Kucharzyk K."/>
            <person name="Murdoch R.W."/>
            <person name="Higgins S."/>
            <person name="Loffler F."/>
        </authorList>
    </citation>
    <scope>NUCLEOTIDE SEQUENCE</scope>
</reference>
<evidence type="ECO:0000313" key="6">
    <source>
        <dbReference type="EMBL" id="MPM51391.1"/>
    </source>
</evidence>
<dbReference type="GO" id="GO:0003677">
    <property type="term" value="F:DNA binding"/>
    <property type="evidence" value="ECO:0007669"/>
    <property type="project" value="UniProtKB-KW"/>
</dbReference>
<keyword evidence="4" id="KW-0804">Transcription</keyword>
<dbReference type="InterPro" id="IPR036421">
    <property type="entry name" value="Fe_dep_repressor_sf"/>
</dbReference>
<dbReference type="AlphaFoldDB" id="A0A645AGH7"/>
<keyword evidence="2" id="KW-0805">Transcription regulation</keyword>
<dbReference type="GO" id="GO:0003700">
    <property type="term" value="F:DNA-binding transcription factor activity"/>
    <property type="evidence" value="ECO:0007669"/>
    <property type="project" value="InterPro"/>
</dbReference>
<keyword evidence="3" id="KW-0238">DNA-binding</keyword>
<name>A0A645AGH7_9ZZZZ</name>
<dbReference type="GO" id="GO:0046983">
    <property type="term" value="F:protein dimerization activity"/>
    <property type="evidence" value="ECO:0007669"/>
    <property type="project" value="InterPro"/>
</dbReference>
<dbReference type="InterPro" id="IPR022689">
    <property type="entry name" value="Iron_dep_repressor"/>
</dbReference>
<evidence type="ECO:0000256" key="1">
    <source>
        <dbReference type="ARBA" id="ARBA00007871"/>
    </source>
</evidence>
<evidence type="ECO:0000256" key="3">
    <source>
        <dbReference type="ARBA" id="ARBA00023125"/>
    </source>
</evidence>
<dbReference type="SUPFAM" id="SSF47979">
    <property type="entry name" value="Iron-dependent repressor protein, dimerization domain"/>
    <property type="match status" value="1"/>
</dbReference>
<dbReference type="Gene3D" id="1.10.60.10">
    <property type="entry name" value="Iron dependent repressor, metal binding and dimerisation domain"/>
    <property type="match status" value="1"/>
</dbReference>
<dbReference type="InterPro" id="IPR001367">
    <property type="entry name" value="Fe_dep_repressor"/>
</dbReference>
<dbReference type="Gene3D" id="1.10.10.10">
    <property type="entry name" value="Winged helix-like DNA-binding domain superfamily/Winged helix DNA-binding domain"/>
    <property type="match status" value="1"/>
</dbReference>
<dbReference type="PROSITE" id="PS50944">
    <property type="entry name" value="HTH_DTXR"/>
    <property type="match status" value="1"/>
</dbReference>
<comment type="caution">
    <text evidence="6">The sequence shown here is derived from an EMBL/GenBank/DDBJ whole genome shotgun (WGS) entry which is preliminary data.</text>
</comment>
<evidence type="ECO:0000256" key="2">
    <source>
        <dbReference type="ARBA" id="ARBA00023015"/>
    </source>
</evidence>
<dbReference type="Pfam" id="PF02742">
    <property type="entry name" value="Fe_dep_repr_C"/>
    <property type="match status" value="1"/>
</dbReference>
<evidence type="ECO:0000256" key="4">
    <source>
        <dbReference type="ARBA" id="ARBA00023163"/>
    </source>
</evidence>
<proteinExistence type="inferred from homology"/>
<dbReference type="PANTHER" id="PTHR33238">
    <property type="entry name" value="IRON (METAL) DEPENDENT REPRESSOR, DTXR FAMILY"/>
    <property type="match status" value="1"/>
</dbReference>
<comment type="similarity">
    <text evidence="1">Belongs to the DtxR/MntR family.</text>
</comment>
<dbReference type="InterPro" id="IPR022687">
    <property type="entry name" value="HTH_DTXR"/>
</dbReference>
<dbReference type="InterPro" id="IPR036388">
    <property type="entry name" value="WH-like_DNA-bd_sf"/>
</dbReference>
<evidence type="ECO:0000259" key="5">
    <source>
        <dbReference type="PROSITE" id="PS50944"/>
    </source>
</evidence>